<reference evidence="2 3" key="1">
    <citation type="submission" date="2021-08" db="EMBL/GenBank/DDBJ databases">
        <authorList>
            <person name="Zhang D."/>
            <person name="Zhang A."/>
            <person name="Wang L."/>
        </authorList>
    </citation>
    <scope>NUCLEOTIDE SEQUENCE [LARGE SCALE GENOMIC DNA]</scope>
    <source>
        <strain evidence="2 3">WL0086</strain>
    </source>
</reference>
<accession>A0ABZ1CHN6</accession>
<dbReference type="RefSeq" id="WP_221032232.1">
    <property type="nucleotide sequence ID" value="NZ_CP139781.1"/>
</dbReference>
<dbReference type="InterPro" id="IPR010239">
    <property type="entry name" value="CHP02001"/>
</dbReference>
<keyword evidence="3" id="KW-1185">Reference proteome</keyword>
<keyword evidence="1" id="KW-0732">Signal</keyword>
<evidence type="ECO:0000313" key="3">
    <source>
        <dbReference type="Proteomes" id="UP000738431"/>
    </source>
</evidence>
<reference evidence="2 3" key="2">
    <citation type="submission" date="2023-12" db="EMBL/GenBank/DDBJ databases">
        <title>Description of an unclassified Opitutus bacterium of Verrucomicrobiota.</title>
        <authorList>
            <person name="Zhang D.-F."/>
        </authorList>
    </citation>
    <scope>NUCLEOTIDE SEQUENCE [LARGE SCALE GENOMIC DNA]</scope>
    <source>
        <strain evidence="2 3">WL0086</strain>
    </source>
</reference>
<evidence type="ECO:0000313" key="2">
    <source>
        <dbReference type="EMBL" id="WRQ89775.1"/>
    </source>
</evidence>
<organism evidence="2 3">
    <name type="scientific">Actomonas aquatica</name>
    <dbReference type="NCBI Taxonomy" id="2866162"/>
    <lineage>
        <taxon>Bacteria</taxon>
        <taxon>Pseudomonadati</taxon>
        <taxon>Verrucomicrobiota</taxon>
        <taxon>Opitutia</taxon>
        <taxon>Opitutales</taxon>
        <taxon>Opitutaceae</taxon>
        <taxon>Actomonas</taxon>
    </lineage>
</organism>
<gene>
    <name evidence="2" type="ORF">K1X11_010190</name>
</gene>
<evidence type="ECO:0000256" key="1">
    <source>
        <dbReference type="SAM" id="SignalP"/>
    </source>
</evidence>
<protein>
    <submittedName>
        <fullName evidence="2">TorF family putative porin</fullName>
    </submittedName>
</protein>
<feature type="signal peptide" evidence="1">
    <location>
        <begin position="1"/>
        <end position="20"/>
    </location>
</feature>
<dbReference type="EMBL" id="CP139781">
    <property type="protein sequence ID" value="WRQ89775.1"/>
    <property type="molecule type" value="Genomic_DNA"/>
</dbReference>
<dbReference type="Proteomes" id="UP000738431">
    <property type="component" value="Chromosome"/>
</dbReference>
<proteinExistence type="predicted"/>
<name>A0ABZ1CHN6_9BACT</name>
<sequence length="227" mass="24555">MKKTAALLLAAVLTGGSLSAQEDSSYSITVDFPYVSDYVFRGVKFADDSIQPSIEFATGDFYAGMWTSQPVTGNIANEFDFYMGYGVALSDTWALDFGFTYYYYPETPSGDEQFEPFVGVSGDLGGGMSASAYYYYETEFEASTFQVGLGYSAEISDTSTFDFAADYGFVGFDGGGDYSYWSLSGTYNLTLNDTASTYLGLVYADNDIGGGADDSFFYVITGISLGF</sequence>
<dbReference type="NCBIfam" id="TIGR02001">
    <property type="entry name" value="gcw_chp"/>
    <property type="match status" value="1"/>
</dbReference>
<feature type="chain" id="PRO_5045308932" evidence="1">
    <location>
        <begin position="21"/>
        <end position="227"/>
    </location>
</feature>